<evidence type="ECO:0000313" key="1">
    <source>
        <dbReference type="EMBL" id="SYZ62953.1"/>
    </source>
</evidence>
<accession>A0A3P3YYA6</accession>
<dbReference type="AlphaFoldDB" id="A0A3P3YYA6"/>
<reference evidence="1 2" key="1">
    <citation type="submission" date="2018-09" db="EMBL/GenBank/DDBJ databases">
        <authorList>
            <person name="Peiro R."/>
            <person name="Begona"/>
            <person name="Cbmso G."/>
            <person name="Lopez M."/>
            <person name="Gonzalez S."/>
        </authorList>
    </citation>
    <scope>NUCLEOTIDE SEQUENCE [LARGE SCALE GENOMIC DNA]</scope>
</reference>
<organism evidence="1 2">
    <name type="scientific">Leishmania braziliensis MHOM/BR/75/M2904</name>
    <dbReference type="NCBI Taxonomy" id="420245"/>
    <lineage>
        <taxon>Eukaryota</taxon>
        <taxon>Discoba</taxon>
        <taxon>Euglenozoa</taxon>
        <taxon>Kinetoplastea</taxon>
        <taxon>Metakinetoplastina</taxon>
        <taxon>Trypanosomatida</taxon>
        <taxon>Trypanosomatidae</taxon>
        <taxon>Leishmaniinae</taxon>
        <taxon>Leishmania</taxon>
        <taxon>Leishmania braziliensis species complex</taxon>
    </lineage>
</organism>
<evidence type="ECO:0000313" key="2">
    <source>
        <dbReference type="Proteomes" id="UP000319462"/>
    </source>
</evidence>
<protein>
    <submittedName>
        <fullName evidence="1">Hypothetical_protein</fullName>
    </submittedName>
</protein>
<sequence>MGRPCKKPCRHPLLSLRIPTRPGRLTARLRPSQTCLCFLPPLSSTCLPSSLLLRPSPVRCIAHAEKHAGNGVAATTMCAPAKAQPLWLFDCLLLLASNGDEYDDQTGTVHKSAASSSLGTNTITDTAAVGAARLYFTEGGPAGNLAALQRYLKVEEAHSTSPLLRVLQLAPQAPTCSMRPLVYVEQDTPSADSPSREACARREAVLTTCSGACTMETMPSRWYQAPVEAVLCVFQDFASAPATPTTSRSTFWAFLDSVVRYHARDFDRGVAQVELQCIFMPTFETEQSAVYSRDLFGDYVAEEAQKHGGAAAERRSAMKVCVESSEALERVMAYVKRQWPILVANTGSSHLVVYTKWSPRSPAACNSNHLRQSAAGVTDALEQTACFVWLQNDAVGGGRDGVYADAALEALLDELSLAAASISTPSEADAVLQEEGVSAFFEECCLTHTLKKVICKHFQSVVRRQRPLFHWILSLPPHSRLSTSAADAAVTAVLFENSAAASRAVWGATELLVHWQQLSDTAHALAKKALQQRRCRAGGLFRQIVSAPPRIPRQHRTIQQSGLHCDSFSGASVLDRQRRKLNVPHLYGIDERQSTASSLNSTQREPLAASGLFHSLRSFKADSLDGTSMLDTEEVFGSYPKLTKRVVKRVAQSRTTVHAVQ</sequence>
<dbReference type="Proteomes" id="UP000319462">
    <property type="component" value="Chromosome 6"/>
</dbReference>
<name>A0A3P3YYA6_LEIBR</name>
<gene>
    <name evidence="1" type="ORF">LBRM2904_06.1290</name>
</gene>
<proteinExistence type="predicted"/>
<dbReference type="EMBL" id="LS997605">
    <property type="protein sequence ID" value="SYZ62953.1"/>
    <property type="molecule type" value="Genomic_DNA"/>
</dbReference>